<dbReference type="Proteomes" id="UP000324324">
    <property type="component" value="Unassembled WGS sequence"/>
</dbReference>
<evidence type="ECO:0000313" key="3">
    <source>
        <dbReference type="EMBL" id="KAA6133372.1"/>
    </source>
</evidence>
<feature type="domain" description="ABC-type transport auxiliary lipoprotein component" evidence="2">
    <location>
        <begin position="70"/>
        <end position="221"/>
    </location>
</feature>
<accession>A0A5M8BE75</accession>
<dbReference type="RefSeq" id="WP_150081681.1">
    <property type="nucleotide sequence ID" value="NZ_VWRN01000003.1"/>
</dbReference>
<feature type="signal peptide" evidence="1">
    <location>
        <begin position="1"/>
        <end position="19"/>
    </location>
</feature>
<organism evidence="3 4">
    <name type="scientific">Cupriavidus cauae</name>
    <dbReference type="NCBI Taxonomy" id="2608999"/>
    <lineage>
        <taxon>Bacteria</taxon>
        <taxon>Pseudomonadati</taxon>
        <taxon>Pseudomonadota</taxon>
        <taxon>Betaproteobacteria</taxon>
        <taxon>Burkholderiales</taxon>
        <taxon>Burkholderiaceae</taxon>
        <taxon>Cupriavidus</taxon>
    </lineage>
</organism>
<dbReference type="Pfam" id="PF03886">
    <property type="entry name" value="ABC_trans_aux"/>
    <property type="match status" value="1"/>
</dbReference>
<dbReference type="SUPFAM" id="SSF159594">
    <property type="entry name" value="XCC0632-like"/>
    <property type="match status" value="1"/>
</dbReference>
<protein>
    <submittedName>
        <fullName evidence="3">Membrane integrity-associated transporter subunit PqiC</fullName>
    </submittedName>
</protein>
<dbReference type="AlphaFoldDB" id="A0A5M8BE75"/>
<evidence type="ECO:0000313" key="4">
    <source>
        <dbReference type="Proteomes" id="UP000324324"/>
    </source>
</evidence>
<sequence>MKGPLILSRRLRAATFATACAGALLLGGCASSSEPRYYTLAHGGEAAAAGAAMPATAVVSGANSPTGTGTGTSAASQPLWIEVAPARVPERLNRQQIVIGGADGRVTPLDMARWSAPLPDEWRDALSQRLQIVLGAVDVYQQGLSGVQPLYRITTEVVRLDAQPGARVGATVNWTVRRLPDGRTLAGRTQAELPATGSGDDVAGVVAAMRQVVADTATQIAAGVASLRTEPATVSGKP</sequence>
<evidence type="ECO:0000256" key="1">
    <source>
        <dbReference type="SAM" id="SignalP"/>
    </source>
</evidence>
<feature type="chain" id="PRO_5024273722" evidence="1">
    <location>
        <begin position="20"/>
        <end position="238"/>
    </location>
</feature>
<keyword evidence="4" id="KW-1185">Reference proteome</keyword>
<keyword evidence="1" id="KW-0732">Signal</keyword>
<comment type="caution">
    <text evidence="3">The sequence shown here is derived from an EMBL/GenBank/DDBJ whole genome shotgun (WGS) entry which is preliminary data.</text>
</comment>
<dbReference type="PROSITE" id="PS51257">
    <property type="entry name" value="PROKAR_LIPOPROTEIN"/>
    <property type="match status" value="1"/>
</dbReference>
<name>A0A5M8BE75_9BURK</name>
<gene>
    <name evidence="3" type="ORF">F1599_00700</name>
</gene>
<reference evidence="3 4" key="1">
    <citation type="submission" date="2019-09" db="EMBL/GenBank/DDBJ databases">
        <title>Isolation of a novel species in the genus Cupriavidus from patients with sepsis using whole genome sequencing.</title>
        <authorList>
            <person name="Kweon O.J."/>
            <person name="Lee M.-K."/>
        </authorList>
    </citation>
    <scope>NUCLEOTIDE SEQUENCE [LARGE SCALE GENOMIC DNA]</scope>
    <source>
        <strain evidence="3 4">MKL-01</strain>
    </source>
</reference>
<evidence type="ECO:0000259" key="2">
    <source>
        <dbReference type="Pfam" id="PF03886"/>
    </source>
</evidence>
<proteinExistence type="predicted"/>
<dbReference type="Gene3D" id="3.40.50.10610">
    <property type="entry name" value="ABC-type transport auxiliary lipoprotein component"/>
    <property type="match status" value="1"/>
</dbReference>
<dbReference type="InterPro" id="IPR005586">
    <property type="entry name" value="ABC_trans_aux"/>
</dbReference>
<dbReference type="EMBL" id="VWRN01000003">
    <property type="protein sequence ID" value="KAA6133372.1"/>
    <property type="molecule type" value="Genomic_DNA"/>
</dbReference>